<accession>A0ABU9VX77</accession>
<evidence type="ECO:0000256" key="3">
    <source>
        <dbReference type="ARBA" id="ARBA00022629"/>
    </source>
</evidence>
<keyword evidence="3" id="KW-0119">Carbohydrate metabolism</keyword>
<dbReference type="EMBL" id="JBCITM010000021">
    <property type="protein sequence ID" value="MEN1761754.1"/>
    <property type="molecule type" value="Genomic_DNA"/>
</dbReference>
<dbReference type="InterPro" id="IPR000600">
    <property type="entry name" value="ROK"/>
</dbReference>
<dbReference type="SUPFAM" id="SSF46785">
    <property type="entry name" value="Winged helix' DNA-binding domain"/>
    <property type="match status" value="1"/>
</dbReference>
<proteinExistence type="inferred from homology"/>
<keyword evidence="3" id="KW-0859">Xylose metabolism</keyword>
<dbReference type="Gene3D" id="3.30.420.40">
    <property type="match status" value="1"/>
</dbReference>
<evidence type="ECO:0008006" key="6">
    <source>
        <dbReference type="Google" id="ProtNLM"/>
    </source>
</evidence>
<comment type="caution">
    <text evidence="4">The sequence shown here is derived from an EMBL/GenBank/DDBJ whole genome shotgun (WGS) entry which is preliminary data.</text>
</comment>
<dbReference type="RefSeq" id="WP_343187041.1">
    <property type="nucleotide sequence ID" value="NZ_JBCITM010000021.1"/>
</dbReference>
<protein>
    <recommendedName>
        <fullName evidence="6">Transcriptional regulator</fullName>
    </recommendedName>
</protein>
<gene>
    <name evidence="4" type="ORF">AAIG11_14805</name>
</gene>
<dbReference type="Proteomes" id="UP001407405">
    <property type="component" value="Unassembled WGS sequence"/>
</dbReference>
<evidence type="ECO:0000313" key="4">
    <source>
        <dbReference type="EMBL" id="MEN1761754.1"/>
    </source>
</evidence>
<name>A0ABU9VX77_9CLOT</name>
<evidence type="ECO:0000313" key="5">
    <source>
        <dbReference type="Proteomes" id="UP001407405"/>
    </source>
</evidence>
<keyword evidence="5" id="KW-1185">Reference proteome</keyword>
<dbReference type="PANTHER" id="PTHR18964">
    <property type="entry name" value="ROK (REPRESSOR, ORF, KINASE) FAMILY"/>
    <property type="match status" value="1"/>
</dbReference>
<evidence type="ECO:0000256" key="2">
    <source>
        <dbReference type="ARBA" id="ARBA00006479"/>
    </source>
</evidence>
<dbReference type="InterPro" id="IPR036388">
    <property type="entry name" value="WH-like_DNA-bd_sf"/>
</dbReference>
<comment type="function">
    <text evidence="1">Transcriptional repressor of xylose-utilizing enzymes.</text>
</comment>
<evidence type="ECO:0000256" key="1">
    <source>
        <dbReference type="ARBA" id="ARBA00002486"/>
    </source>
</evidence>
<comment type="similarity">
    <text evidence="2">Belongs to the ROK (NagC/XylR) family.</text>
</comment>
<dbReference type="Gene3D" id="1.10.10.10">
    <property type="entry name" value="Winged helix-like DNA-binding domain superfamily/Winged helix DNA-binding domain"/>
    <property type="match status" value="1"/>
</dbReference>
<dbReference type="InterPro" id="IPR036390">
    <property type="entry name" value="WH_DNA-bd_sf"/>
</dbReference>
<organism evidence="4 5">
    <name type="scientific">Anoxynatronum sibiricum</name>
    <dbReference type="NCBI Taxonomy" id="210623"/>
    <lineage>
        <taxon>Bacteria</taxon>
        <taxon>Bacillati</taxon>
        <taxon>Bacillota</taxon>
        <taxon>Clostridia</taxon>
        <taxon>Eubacteriales</taxon>
        <taxon>Clostridiaceae</taxon>
        <taxon>Anoxynatronum</taxon>
    </lineage>
</organism>
<dbReference type="PANTHER" id="PTHR18964:SF149">
    <property type="entry name" value="BIFUNCTIONAL UDP-N-ACETYLGLUCOSAMINE 2-EPIMERASE_N-ACETYLMANNOSAMINE KINASE"/>
    <property type="match status" value="1"/>
</dbReference>
<reference evidence="4 5" key="1">
    <citation type="submission" date="2024-04" db="EMBL/GenBank/DDBJ databases">
        <title>Genome sequencing and metabolic network reconstruction of aminoacids and betaine degradation by Anoxynatronum sibiricum.</title>
        <authorList>
            <person name="Detkova E.N."/>
            <person name="Boltjanskaja Y.V."/>
            <person name="Mardanov A.V."/>
            <person name="Kevbrin V."/>
        </authorList>
    </citation>
    <scope>NUCLEOTIDE SEQUENCE [LARGE SCALE GENOMIC DNA]</scope>
    <source>
        <strain evidence="4 5">Z-7981</strain>
    </source>
</reference>
<sequence length="149" mass="16923">MKEIMTSKTEKPQNIRENNQKVLAHYLYKNGPTSRAKLSSVFNLSLPSVYKNINQLVEQNVVLELGEGDSEGGRKPMLVGFNYNMGYMVSVDLKGEHLKIALANLALDIIGKEEMFTLNYENSLALFDAIIESIKNLLNQNEIHHHYLK</sequence>